<proteinExistence type="predicted"/>
<dbReference type="RefSeq" id="YP_009951531.1">
    <property type="nucleotide sequence ID" value="NC_051602.1"/>
</dbReference>
<sequence length="96" mass="10294">MADISAVKGHVDLLAHARSEKAKWAEIEKAAKAAIEEALGADDEGEVDGQVVVRRTQIKTNRLDTKLVKSLYPDVAAECMSASASTRVELVDTDKG</sequence>
<evidence type="ECO:0000313" key="1">
    <source>
        <dbReference type="EMBL" id="ARQ95498.1"/>
    </source>
</evidence>
<dbReference type="Proteomes" id="UP000226045">
    <property type="component" value="Segment"/>
</dbReference>
<reference evidence="1 2" key="1">
    <citation type="submission" date="2017-04" db="EMBL/GenBank/DDBJ databases">
        <title>The genome sequence of mycobacteriophage Shandong1.</title>
        <authorList>
            <person name="Fan X."/>
            <person name="Zhao Z."/>
            <person name="Zhao K."/>
            <person name="Song S."/>
            <person name="Li J."/>
            <person name="Xie J."/>
        </authorList>
    </citation>
    <scope>NUCLEOTIDE SEQUENCE [LARGE SCALE GENOMIC DNA]</scope>
</reference>
<organism evidence="1 2">
    <name type="scientific">Mycobacterium phage Shandong1</name>
    <dbReference type="NCBI Taxonomy" id="1983447"/>
    <lineage>
        <taxon>Viruses</taxon>
        <taxon>Duplodnaviria</taxon>
        <taxon>Heunggongvirae</taxon>
        <taxon>Uroviricota</taxon>
        <taxon>Caudoviricetes</taxon>
        <taxon>Weiservirinae</taxon>
        <taxon>Unicornvirus</taxon>
        <taxon>Unicornvirus shandong1</taxon>
    </lineage>
</organism>
<accession>A0A1X9SHG4</accession>
<dbReference type="EMBL" id="KY945355">
    <property type="protein sequence ID" value="ARQ95498.1"/>
    <property type="molecule type" value="Genomic_DNA"/>
</dbReference>
<name>A0A1X9SHG4_9CAUD</name>
<keyword evidence="2" id="KW-1185">Reference proteome</keyword>
<evidence type="ECO:0000313" key="2">
    <source>
        <dbReference type="Proteomes" id="UP000226045"/>
    </source>
</evidence>
<dbReference type="GeneID" id="60322969"/>
<protein>
    <submittedName>
        <fullName evidence="1">Uncharacterized protein</fullName>
    </submittedName>
</protein>
<dbReference type="KEGG" id="vg:60322969"/>